<evidence type="ECO:0000256" key="5">
    <source>
        <dbReference type="ARBA" id="ARBA00023136"/>
    </source>
</evidence>
<proteinExistence type="inferred from homology"/>
<sequence>MTAAEPNIDEESLLKDAVGFATEHRFYLRKAVQHGDFYSAVRHSLCMANELRSCRLSPTSYYKLYSMVFLELQHLGAYLRETARHGFSLEEVFEIVQYEGNCLPRLYMLVTVGVVRMLAPDSDESPDEILRDMESMVGAVQHPVRGLFLRYFLLQVVKDKLHKLQEGAVGALNFLLTTFREAVSLWHRLRLTQVQVEPSAMQAWQLDDHRYSLRLLLGAHLMQVARVDGLTQDLYTEVVLPELLRLIPACEDAAGQAYLLQLIVEVFPDSYHLHTLEKVLATCAQVHWSIDLVQLTQHLLRRLTVHLLEGGDSSSSATVFELFHVHFKLLHGRPRTTATPLISLLTLQLELCMFVLALHPGNACLDILEGTVDLLQAGDGEKAETSSPEVLDTQLAQAVVDLMAAPLTKERLCSAVLQMPYHATLLAMLSRPMQSRAAMAMVTALLAGDVSLGDCGTLRQLFTLMSTLLQDETGQDDEDARPRHLEHDPIAFRREQETVAQLIHQVRHEDPTKVIEMLLVLWEYFREGGPHRIIFSVPAMVSASLELADRLMHSGQNHEQECSELVRIFDLTHTLCQSLGTLIPKESLRLWLLCAASADRAATFKIDAVLARLCSNCVDKALVCLEEDISKQEARLCGLQLFVGTLQQMKVGPEEPAKLRQRAVALCGKMHFGLGLIVAQSIAGPGPNQTSNRAV</sequence>
<comment type="similarity">
    <text evidence="2">Belongs to the VPS35 family.</text>
</comment>
<organism evidence="6 7">
    <name type="scientific">Symbiodinium necroappetens</name>
    <dbReference type="NCBI Taxonomy" id="1628268"/>
    <lineage>
        <taxon>Eukaryota</taxon>
        <taxon>Sar</taxon>
        <taxon>Alveolata</taxon>
        <taxon>Dinophyceae</taxon>
        <taxon>Suessiales</taxon>
        <taxon>Symbiodiniaceae</taxon>
        <taxon>Symbiodinium</taxon>
    </lineage>
</organism>
<evidence type="ECO:0000256" key="4">
    <source>
        <dbReference type="ARBA" id="ARBA00022927"/>
    </source>
</evidence>
<dbReference type="InterPro" id="IPR005378">
    <property type="entry name" value="Vps35"/>
</dbReference>
<name>A0A812JY65_9DINO</name>
<evidence type="ECO:0000313" key="7">
    <source>
        <dbReference type="Proteomes" id="UP000601435"/>
    </source>
</evidence>
<dbReference type="GO" id="GO:0005770">
    <property type="term" value="C:late endosome"/>
    <property type="evidence" value="ECO:0007669"/>
    <property type="project" value="TreeGrafter"/>
</dbReference>
<gene>
    <name evidence="6" type="primary">VPS35A</name>
    <name evidence="6" type="ORF">SNEC2469_LOCUS2260</name>
</gene>
<dbReference type="OrthoDB" id="10258141at2759"/>
<dbReference type="EMBL" id="CAJNJA010006609">
    <property type="protein sequence ID" value="CAE7212849.1"/>
    <property type="molecule type" value="Genomic_DNA"/>
</dbReference>
<evidence type="ECO:0000313" key="6">
    <source>
        <dbReference type="EMBL" id="CAE7212849.1"/>
    </source>
</evidence>
<dbReference type="InterPro" id="IPR042491">
    <property type="entry name" value="Vps35_C"/>
</dbReference>
<dbReference type="PANTHER" id="PTHR11099:SF0">
    <property type="entry name" value="VACUOLAR PROTEIN SORTING-ASSOCIATED PROTEIN 35"/>
    <property type="match status" value="1"/>
</dbReference>
<dbReference type="PANTHER" id="PTHR11099">
    <property type="entry name" value="VACUOLAR SORTING PROTEIN 35"/>
    <property type="match status" value="1"/>
</dbReference>
<evidence type="ECO:0000256" key="3">
    <source>
        <dbReference type="ARBA" id="ARBA00022448"/>
    </source>
</evidence>
<dbReference type="Pfam" id="PF03635">
    <property type="entry name" value="Vps35"/>
    <property type="match status" value="1"/>
</dbReference>
<dbReference type="AlphaFoldDB" id="A0A812JY65"/>
<dbReference type="GO" id="GO:0030906">
    <property type="term" value="C:retromer, cargo-selective complex"/>
    <property type="evidence" value="ECO:0007669"/>
    <property type="project" value="InterPro"/>
</dbReference>
<dbReference type="GO" id="GO:0042147">
    <property type="term" value="P:retrograde transport, endosome to Golgi"/>
    <property type="evidence" value="ECO:0007669"/>
    <property type="project" value="InterPro"/>
</dbReference>
<accession>A0A812JY65</accession>
<keyword evidence="5" id="KW-0472">Membrane</keyword>
<comment type="caution">
    <text evidence="6">The sequence shown here is derived from an EMBL/GenBank/DDBJ whole genome shotgun (WGS) entry which is preliminary data.</text>
</comment>
<dbReference type="GO" id="GO:0005829">
    <property type="term" value="C:cytosol"/>
    <property type="evidence" value="ECO:0007669"/>
    <property type="project" value="GOC"/>
</dbReference>
<reference evidence="6" key="1">
    <citation type="submission" date="2021-02" db="EMBL/GenBank/DDBJ databases">
        <authorList>
            <person name="Dougan E. K."/>
            <person name="Rhodes N."/>
            <person name="Thang M."/>
            <person name="Chan C."/>
        </authorList>
    </citation>
    <scope>NUCLEOTIDE SEQUENCE</scope>
</reference>
<dbReference type="Gene3D" id="1.25.40.660">
    <property type="entry name" value="Vacuolar protein sorting-associated protein 35, helical subcomplex Vps35-C"/>
    <property type="match status" value="1"/>
</dbReference>
<dbReference type="Proteomes" id="UP000601435">
    <property type="component" value="Unassembled WGS sequence"/>
</dbReference>
<dbReference type="GO" id="GO:0006886">
    <property type="term" value="P:intracellular protein transport"/>
    <property type="evidence" value="ECO:0007669"/>
    <property type="project" value="TreeGrafter"/>
</dbReference>
<protein>
    <submittedName>
        <fullName evidence="6">VPS35A protein</fullName>
    </submittedName>
</protein>
<evidence type="ECO:0000256" key="1">
    <source>
        <dbReference type="ARBA" id="ARBA00004170"/>
    </source>
</evidence>
<keyword evidence="7" id="KW-1185">Reference proteome</keyword>
<keyword evidence="3" id="KW-0813">Transport</keyword>
<keyword evidence="4" id="KW-0653">Protein transport</keyword>
<evidence type="ECO:0000256" key="2">
    <source>
        <dbReference type="ARBA" id="ARBA00006536"/>
    </source>
</evidence>
<comment type="subcellular location">
    <subcellularLocation>
        <location evidence="1">Membrane</location>
        <topology evidence="1">Peripheral membrane protein</topology>
    </subcellularLocation>
</comment>